<evidence type="ECO:0000313" key="2">
    <source>
        <dbReference type="Proteomes" id="UP000828390"/>
    </source>
</evidence>
<keyword evidence="2" id="KW-1185">Reference proteome</keyword>
<organism evidence="1 2">
    <name type="scientific">Dreissena polymorpha</name>
    <name type="common">Zebra mussel</name>
    <name type="synonym">Mytilus polymorpha</name>
    <dbReference type="NCBI Taxonomy" id="45954"/>
    <lineage>
        <taxon>Eukaryota</taxon>
        <taxon>Metazoa</taxon>
        <taxon>Spiralia</taxon>
        <taxon>Lophotrochozoa</taxon>
        <taxon>Mollusca</taxon>
        <taxon>Bivalvia</taxon>
        <taxon>Autobranchia</taxon>
        <taxon>Heteroconchia</taxon>
        <taxon>Euheterodonta</taxon>
        <taxon>Imparidentia</taxon>
        <taxon>Neoheterodontei</taxon>
        <taxon>Myida</taxon>
        <taxon>Dreissenoidea</taxon>
        <taxon>Dreissenidae</taxon>
        <taxon>Dreissena</taxon>
    </lineage>
</organism>
<gene>
    <name evidence="1" type="ORF">DPMN_042134</name>
</gene>
<sequence>MSYVILLNDCDITTCDDGAVSGTSTHIRAIIQTSKTTLKMRISMCFRPGLWAAQYGLNIKSLSLSGWGSRIEIKFVDSFSQSLSSLTQLESLSINRDDNPGVWKTLNGLNIKTLTLICWTVTDLESFSQSLSSLKQY</sequence>
<name>A0A9D4CY36_DREPO</name>
<accession>A0A9D4CY36</accession>
<comment type="caution">
    <text evidence="1">The sequence shown here is derived from an EMBL/GenBank/DDBJ whole genome shotgun (WGS) entry which is preliminary data.</text>
</comment>
<reference evidence="1" key="1">
    <citation type="journal article" date="2019" name="bioRxiv">
        <title>The Genome of the Zebra Mussel, Dreissena polymorpha: A Resource for Invasive Species Research.</title>
        <authorList>
            <person name="McCartney M.A."/>
            <person name="Auch B."/>
            <person name="Kono T."/>
            <person name="Mallez S."/>
            <person name="Zhang Y."/>
            <person name="Obille A."/>
            <person name="Becker A."/>
            <person name="Abrahante J.E."/>
            <person name="Garbe J."/>
            <person name="Badalamenti J.P."/>
            <person name="Herman A."/>
            <person name="Mangelson H."/>
            <person name="Liachko I."/>
            <person name="Sullivan S."/>
            <person name="Sone E.D."/>
            <person name="Koren S."/>
            <person name="Silverstein K.A.T."/>
            <person name="Beckman K.B."/>
            <person name="Gohl D.M."/>
        </authorList>
    </citation>
    <scope>NUCLEOTIDE SEQUENCE</scope>
    <source>
        <strain evidence="1">Duluth1</strain>
        <tissue evidence="1">Whole animal</tissue>
    </source>
</reference>
<proteinExistence type="predicted"/>
<dbReference type="Proteomes" id="UP000828390">
    <property type="component" value="Unassembled WGS sequence"/>
</dbReference>
<dbReference type="AlphaFoldDB" id="A0A9D4CY36"/>
<protein>
    <submittedName>
        <fullName evidence="1">Uncharacterized protein</fullName>
    </submittedName>
</protein>
<evidence type="ECO:0000313" key="1">
    <source>
        <dbReference type="EMBL" id="KAH3735598.1"/>
    </source>
</evidence>
<dbReference type="EMBL" id="JAIWYP010000011">
    <property type="protein sequence ID" value="KAH3735598.1"/>
    <property type="molecule type" value="Genomic_DNA"/>
</dbReference>
<reference evidence="1" key="2">
    <citation type="submission" date="2020-11" db="EMBL/GenBank/DDBJ databases">
        <authorList>
            <person name="McCartney M.A."/>
            <person name="Auch B."/>
            <person name="Kono T."/>
            <person name="Mallez S."/>
            <person name="Becker A."/>
            <person name="Gohl D.M."/>
            <person name="Silverstein K.A.T."/>
            <person name="Koren S."/>
            <person name="Bechman K.B."/>
            <person name="Herman A."/>
            <person name="Abrahante J.E."/>
            <person name="Garbe J."/>
        </authorList>
    </citation>
    <scope>NUCLEOTIDE SEQUENCE</scope>
    <source>
        <strain evidence="1">Duluth1</strain>
        <tissue evidence="1">Whole animal</tissue>
    </source>
</reference>
<dbReference type="Gene3D" id="3.80.10.10">
    <property type="entry name" value="Ribonuclease Inhibitor"/>
    <property type="match status" value="1"/>
</dbReference>
<dbReference type="InterPro" id="IPR032675">
    <property type="entry name" value="LRR_dom_sf"/>
</dbReference>